<comment type="caution">
    <text evidence="2">The sequence shown here is derived from an EMBL/GenBank/DDBJ whole genome shotgun (WGS) entry which is preliminary data.</text>
</comment>
<dbReference type="AlphaFoldDB" id="A0A9P5K273"/>
<dbReference type="PANTHER" id="PTHR28142:SF1">
    <property type="entry name" value="MITOCHONDRIAL INNER MEMBRANE I-AAA PROTEASE SUPERCOMPLEX SUBUNIT MGR3-RELATED"/>
    <property type="match status" value="1"/>
</dbReference>
<keyword evidence="3" id="KW-1185">Reference proteome</keyword>
<dbReference type="OrthoDB" id="10050400at2759"/>
<protein>
    <recommendedName>
        <fullName evidence="4">TPR repeat-containing protein P27G11.02</fullName>
    </recommendedName>
</protein>
<feature type="compositionally biased region" description="Polar residues" evidence="1">
    <location>
        <begin position="413"/>
        <end position="425"/>
    </location>
</feature>
<accession>A0A9P5K273</accession>
<dbReference type="InterPro" id="IPR011990">
    <property type="entry name" value="TPR-like_helical_dom_sf"/>
</dbReference>
<evidence type="ECO:0000256" key="1">
    <source>
        <dbReference type="SAM" id="MobiDB-lite"/>
    </source>
</evidence>
<gene>
    <name evidence="2" type="ORF">DFH94DRAFT_132677</name>
</gene>
<evidence type="ECO:0000313" key="2">
    <source>
        <dbReference type="EMBL" id="KAF8474480.1"/>
    </source>
</evidence>
<reference evidence="2" key="1">
    <citation type="submission" date="2019-10" db="EMBL/GenBank/DDBJ databases">
        <authorList>
            <consortium name="DOE Joint Genome Institute"/>
            <person name="Kuo A."/>
            <person name="Miyauchi S."/>
            <person name="Kiss E."/>
            <person name="Drula E."/>
            <person name="Kohler A."/>
            <person name="Sanchez-Garcia M."/>
            <person name="Andreopoulos B."/>
            <person name="Barry K.W."/>
            <person name="Bonito G."/>
            <person name="Buee M."/>
            <person name="Carver A."/>
            <person name="Chen C."/>
            <person name="Cichocki N."/>
            <person name="Clum A."/>
            <person name="Culley D."/>
            <person name="Crous P.W."/>
            <person name="Fauchery L."/>
            <person name="Girlanda M."/>
            <person name="Hayes R."/>
            <person name="Keri Z."/>
            <person name="LaButti K."/>
            <person name="Lipzen A."/>
            <person name="Lombard V."/>
            <person name="Magnuson J."/>
            <person name="Maillard F."/>
            <person name="Morin E."/>
            <person name="Murat C."/>
            <person name="Nolan M."/>
            <person name="Ohm R."/>
            <person name="Pangilinan J."/>
            <person name="Pereira M."/>
            <person name="Perotto S."/>
            <person name="Peter M."/>
            <person name="Riley R."/>
            <person name="Sitrit Y."/>
            <person name="Stielow B."/>
            <person name="Szollosi G."/>
            <person name="Zifcakova L."/>
            <person name="Stursova M."/>
            <person name="Spatafora J.W."/>
            <person name="Tedersoo L."/>
            <person name="Vaario L.-M."/>
            <person name="Yamada A."/>
            <person name="Yan M."/>
            <person name="Wang P."/>
            <person name="Xu J."/>
            <person name="Bruns T."/>
            <person name="Baldrian P."/>
            <person name="Vilgalys R."/>
            <person name="Henrissat B."/>
            <person name="Grigoriev I.V."/>
            <person name="Hibbett D."/>
            <person name="Nagy L.G."/>
            <person name="Martin F.M."/>
        </authorList>
    </citation>
    <scope>NUCLEOTIDE SEQUENCE</scope>
    <source>
        <strain evidence="2">Prilba</strain>
    </source>
</reference>
<proteinExistence type="predicted"/>
<evidence type="ECO:0000313" key="3">
    <source>
        <dbReference type="Proteomes" id="UP000759537"/>
    </source>
</evidence>
<dbReference type="Gene3D" id="1.25.40.10">
    <property type="entry name" value="Tetratricopeptide repeat domain"/>
    <property type="match status" value="1"/>
</dbReference>
<sequence>MPLPRYRSLVTSLPPRLRTPQGQLFTLRYVGRRTIFRSGAALPAELSPRVGTIFLGLIGLGFISTMIGVYEFYSSFAIWPEEVRADLRAGVKAKQQGNLALSRKLLTQSLQTALSLPPDRFSPSPYLKLSGIAITLCEVLEQDNKSNEAYEGYTSALEHLRKNWSVLTNEEKLRAISLGQKLGEMADTYQLGEAEEERWLTWSVEEVLKLAKAIGSSKPGSKSEENDLVLSNLELPKWVSVTDIGAPLETLGAFYARSGKSTFAVPLYLHTISLLVPPLTSPRKATTEELCRGAQLMSNLSELFMRSTPTPAALHQSEAWARQALSLLQKTQENASRSDDSRLCEDALAVVLFNLGSLREMNGDSKSARQLFEQSFEQSKKLKSQEGLIQARRAIRRLDIKQYDVPQQPSPRLDTSTQPGSLPNE</sequence>
<reference evidence="2" key="2">
    <citation type="journal article" date="2020" name="Nat. Commun.">
        <title>Large-scale genome sequencing of mycorrhizal fungi provides insights into the early evolution of symbiotic traits.</title>
        <authorList>
            <person name="Miyauchi S."/>
            <person name="Kiss E."/>
            <person name="Kuo A."/>
            <person name="Drula E."/>
            <person name="Kohler A."/>
            <person name="Sanchez-Garcia M."/>
            <person name="Morin E."/>
            <person name="Andreopoulos B."/>
            <person name="Barry K.W."/>
            <person name="Bonito G."/>
            <person name="Buee M."/>
            <person name="Carver A."/>
            <person name="Chen C."/>
            <person name="Cichocki N."/>
            <person name="Clum A."/>
            <person name="Culley D."/>
            <person name="Crous P.W."/>
            <person name="Fauchery L."/>
            <person name="Girlanda M."/>
            <person name="Hayes R.D."/>
            <person name="Keri Z."/>
            <person name="LaButti K."/>
            <person name="Lipzen A."/>
            <person name="Lombard V."/>
            <person name="Magnuson J."/>
            <person name="Maillard F."/>
            <person name="Murat C."/>
            <person name="Nolan M."/>
            <person name="Ohm R.A."/>
            <person name="Pangilinan J."/>
            <person name="Pereira M.F."/>
            <person name="Perotto S."/>
            <person name="Peter M."/>
            <person name="Pfister S."/>
            <person name="Riley R."/>
            <person name="Sitrit Y."/>
            <person name="Stielow J.B."/>
            <person name="Szollosi G."/>
            <person name="Zifcakova L."/>
            <person name="Stursova M."/>
            <person name="Spatafora J.W."/>
            <person name="Tedersoo L."/>
            <person name="Vaario L.M."/>
            <person name="Yamada A."/>
            <person name="Yan M."/>
            <person name="Wang P."/>
            <person name="Xu J."/>
            <person name="Bruns T."/>
            <person name="Baldrian P."/>
            <person name="Vilgalys R."/>
            <person name="Dunand C."/>
            <person name="Henrissat B."/>
            <person name="Grigoriev I.V."/>
            <person name="Hibbett D."/>
            <person name="Nagy L.G."/>
            <person name="Martin F.M."/>
        </authorList>
    </citation>
    <scope>NUCLEOTIDE SEQUENCE</scope>
    <source>
        <strain evidence="2">Prilba</strain>
    </source>
</reference>
<feature type="region of interest" description="Disordered" evidence="1">
    <location>
        <begin position="401"/>
        <end position="425"/>
    </location>
</feature>
<dbReference type="InterPro" id="IPR040201">
    <property type="entry name" value="Mrg3-like"/>
</dbReference>
<dbReference type="EMBL" id="WHVB01000017">
    <property type="protein sequence ID" value="KAF8474480.1"/>
    <property type="molecule type" value="Genomic_DNA"/>
</dbReference>
<dbReference type="Proteomes" id="UP000759537">
    <property type="component" value="Unassembled WGS sequence"/>
</dbReference>
<dbReference type="PANTHER" id="PTHR28142">
    <property type="entry name" value="MITOCHONDRIAL INNER MEMBRANE I-AAA PROTEASE SUPERCOMPLEX SUBUNIT MGR3-RELATED"/>
    <property type="match status" value="1"/>
</dbReference>
<name>A0A9P5K273_9AGAM</name>
<organism evidence="2 3">
    <name type="scientific">Russula ochroleuca</name>
    <dbReference type="NCBI Taxonomy" id="152965"/>
    <lineage>
        <taxon>Eukaryota</taxon>
        <taxon>Fungi</taxon>
        <taxon>Dikarya</taxon>
        <taxon>Basidiomycota</taxon>
        <taxon>Agaricomycotina</taxon>
        <taxon>Agaricomycetes</taxon>
        <taxon>Russulales</taxon>
        <taxon>Russulaceae</taxon>
        <taxon>Russula</taxon>
    </lineage>
</organism>
<evidence type="ECO:0008006" key="4">
    <source>
        <dbReference type="Google" id="ProtNLM"/>
    </source>
</evidence>